<organism evidence="1">
    <name type="scientific">bioreactor metagenome</name>
    <dbReference type="NCBI Taxonomy" id="1076179"/>
    <lineage>
        <taxon>unclassified sequences</taxon>
        <taxon>metagenomes</taxon>
        <taxon>ecological metagenomes</taxon>
    </lineage>
</organism>
<proteinExistence type="predicted"/>
<accession>A0A644T558</accession>
<protein>
    <submittedName>
        <fullName evidence="1">Uncharacterized protein</fullName>
    </submittedName>
</protein>
<evidence type="ECO:0000313" key="1">
    <source>
        <dbReference type="EMBL" id="MPL61899.1"/>
    </source>
</evidence>
<gene>
    <name evidence="1" type="ORF">SDC9_07488</name>
</gene>
<dbReference type="EMBL" id="VSSQ01000016">
    <property type="protein sequence ID" value="MPL61899.1"/>
    <property type="molecule type" value="Genomic_DNA"/>
</dbReference>
<comment type="caution">
    <text evidence="1">The sequence shown here is derived from an EMBL/GenBank/DDBJ whole genome shotgun (WGS) entry which is preliminary data.</text>
</comment>
<name>A0A644T558_9ZZZZ</name>
<reference evidence="1" key="1">
    <citation type="submission" date="2019-08" db="EMBL/GenBank/DDBJ databases">
        <authorList>
            <person name="Kucharzyk K."/>
            <person name="Murdoch R.W."/>
            <person name="Higgins S."/>
            <person name="Loffler F."/>
        </authorList>
    </citation>
    <scope>NUCLEOTIDE SEQUENCE</scope>
</reference>
<dbReference type="AlphaFoldDB" id="A0A644T558"/>
<sequence>MIKDNLSDIFNFNIIDERFFTEGFDLGNLKIYPYYDLSIIILDSEESGVFSIKPLAIIISNFNSNNDIEYYLYYIDESKKSENSDKIIIEKFCEDILNLNN</sequence>